<dbReference type="RefSeq" id="WP_201328504.1">
    <property type="nucleotide sequence ID" value="NZ_AP017470.1"/>
</dbReference>
<dbReference type="EMBL" id="AP017470">
    <property type="protein sequence ID" value="BBB32163.1"/>
    <property type="molecule type" value="Genomic_DNA"/>
</dbReference>
<feature type="site" description="Interaction with substrate tRNA" evidence="10">
    <location>
        <position position="100"/>
    </location>
</feature>
<dbReference type="KEGG" id="thyd:TTHT_0579"/>
<evidence type="ECO:0000256" key="7">
    <source>
        <dbReference type="ARBA" id="ARBA00022840"/>
    </source>
</evidence>
<name>A0A7R6PEE0_9BACT</name>
<comment type="function">
    <text evidence="2 10 12">Catalyzes the transfer of a dimethylallyl group onto the adenine at position 37 in tRNAs that read codons beginning with uridine, leading to the formation of N6-(dimethylallyl)adenosine (i(6)A).</text>
</comment>
<dbReference type="GO" id="GO:0052381">
    <property type="term" value="F:tRNA dimethylallyltransferase activity"/>
    <property type="evidence" value="ECO:0007669"/>
    <property type="project" value="UniProtKB-UniRule"/>
</dbReference>
<evidence type="ECO:0000256" key="8">
    <source>
        <dbReference type="ARBA" id="ARBA00022842"/>
    </source>
</evidence>
<proteinExistence type="inferred from homology"/>
<reference evidence="14 15" key="1">
    <citation type="journal article" date="2012" name="Extremophiles">
        <title>Thermotomaculum hydrothermale gen. nov., sp. nov., a novel heterotrophic thermophile within the phylum Acidobacteria from a deep-sea hydrothermal vent chimney in the Southern Okinawa Trough.</title>
        <authorList>
            <person name="Izumi H."/>
            <person name="Nunoura T."/>
            <person name="Miyazaki M."/>
            <person name="Mino S."/>
            <person name="Toki T."/>
            <person name="Takai K."/>
            <person name="Sako Y."/>
            <person name="Sawabe T."/>
            <person name="Nakagawa S."/>
        </authorList>
    </citation>
    <scope>NUCLEOTIDE SEQUENCE [LARGE SCALE GENOMIC DNA]</scope>
    <source>
        <strain evidence="14 15">AC55</strain>
    </source>
</reference>
<dbReference type="Pfam" id="PF01715">
    <property type="entry name" value="IPPT"/>
    <property type="match status" value="1"/>
</dbReference>
<accession>A0A7R6PEE0</accession>
<dbReference type="InterPro" id="IPR027417">
    <property type="entry name" value="P-loop_NTPase"/>
</dbReference>
<feature type="region of interest" description="Interaction with substrate tRNA" evidence="10">
    <location>
        <begin position="34"/>
        <end position="37"/>
    </location>
</feature>
<evidence type="ECO:0000256" key="4">
    <source>
        <dbReference type="ARBA" id="ARBA00022679"/>
    </source>
</evidence>
<comment type="subunit">
    <text evidence="10">Monomer.</text>
</comment>
<dbReference type="PANTHER" id="PTHR11088:SF60">
    <property type="entry name" value="TRNA DIMETHYLALLYLTRANSFERASE"/>
    <property type="match status" value="1"/>
</dbReference>
<dbReference type="NCBIfam" id="TIGR00174">
    <property type="entry name" value="miaA"/>
    <property type="match status" value="1"/>
</dbReference>
<evidence type="ECO:0000256" key="3">
    <source>
        <dbReference type="ARBA" id="ARBA00005842"/>
    </source>
</evidence>
<evidence type="ECO:0000256" key="1">
    <source>
        <dbReference type="ARBA" id="ARBA00001946"/>
    </source>
</evidence>
<keyword evidence="5 10" id="KW-0819">tRNA processing</keyword>
<sequence length="312" mass="35830">MDKVVVIVGPTSTGKSDIAIKLAEELNGEIVNADSMQVYRGMDIGTAKPTREDFEKVPHHLFDICDLTERFSAGEYAKRASKTIKEILSRGKLPVVVGGTGLYTQALIFGFFEEDNVDKSAEKSLKKTISIMGTEYLYSFLEKIDPDFAQRINPSDTQRILRGLTFYFSTGRPLSSMWEKTKPLLDNVEFIVIGLKADREKLYEAINLRVDRMITAGLLNEVKTLYSQYSDRELHPFKAIGYRELISYIEGEITLTKAINDIKKNTRRFAKRQMTWFKNKPIKWFEVDPLNKKIPFDEIKDYIKIELAKNKE</sequence>
<evidence type="ECO:0000256" key="11">
    <source>
        <dbReference type="RuleBase" id="RU003783"/>
    </source>
</evidence>
<dbReference type="PANTHER" id="PTHR11088">
    <property type="entry name" value="TRNA DIMETHYLALLYLTRANSFERASE"/>
    <property type="match status" value="1"/>
</dbReference>
<feature type="binding site" evidence="10">
    <location>
        <begin position="11"/>
        <end position="16"/>
    </location>
    <ligand>
        <name>substrate</name>
    </ligand>
</feature>
<evidence type="ECO:0000256" key="5">
    <source>
        <dbReference type="ARBA" id="ARBA00022694"/>
    </source>
</evidence>
<feature type="binding site" evidence="10">
    <location>
        <begin position="9"/>
        <end position="16"/>
    </location>
    <ligand>
        <name>ATP</name>
        <dbReference type="ChEBI" id="CHEBI:30616"/>
    </ligand>
</feature>
<keyword evidence="7 10" id="KW-0067">ATP-binding</keyword>
<evidence type="ECO:0000313" key="14">
    <source>
        <dbReference type="EMBL" id="BBB32163.1"/>
    </source>
</evidence>
<protein>
    <recommendedName>
        <fullName evidence="10">tRNA dimethylallyltransferase</fullName>
        <ecNumber evidence="10">2.5.1.75</ecNumber>
    </recommendedName>
    <alternativeName>
        <fullName evidence="10">Dimethylallyl diphosphate:tRNA dimethylallyltransferase</fullName>
        <shortName evidence="10">DMAPP:tRNA dimethylallyltransferase</shortName>
        <shortName evidence="10">DMATase</shortName>
    </alternativeName>
    <alternativeName>
        <fullName evidence="10">Isopentenyl-diphosphate:tRNA isopentenyltransferase</fullName>
        <shortName evidence="10">IPP transferase</shortName>
        <shortName evidence="10">IPPT</shortName>
        <shortName evidence="10">IPTase</shortName>
    </alternativeName>
</protein>
<dbReference type="Gene3D" id="1.10.20.140">
    <property type="match status" value="1"/>
</dbReference>
<keyword evidence="15" id="KW-1185">Reference proteome</keyword>
<evidence type="ECO:0000313" key="15">
    <source>
        <dbReference type="Proteomes" id="UP000595564"/>
    </source>
</evidence>
<feature type="region of interest" description="Interaction with substrate tRNA" evidence="10">
    <location>
        <begin position="158"/>
        <end position="162"/>
    </location>
</feature>
<dbReference type="GO" id="GO:0005524">
    <property type="term" value="F:ATP binding"/>
    <property type="evidence" value="ECO:0007669"/>
    <property type="project" value="UniProtKB-UniRule"/>
</dbReference>
<keyword evidence="8 10" id="KW-0460">Magnesium</keyword>
<dbReference type="SUPFAM" id="SSF52540">
    <property type="entry name" value="P-loop containing nucleoside triphosphate hydrolases"/>
    <property type="match status" value="2"/>
</dbReference>
<dbReference type="InterPro" id="IPR018022">
    <property type="entry name" value="IPT"/>
</dbReference>
<dbReference type="EC" id="2.5.1.75" evidence="10"/>
<dbReference type="HAMAP" id="MF_00185">
    <property type="entry name" value="IPP_trans"/>
    <property type="match status" value="1"/>
</dbReference>
<evidence type="ECO:0000256" key="10">
    <source>
        <dbReference type="HAMAP-Rule" id="MF_00185"/>
    </source>
</evidence>
<keyword evidence="4 10" id="KW-0808">Transferase</keyword>
<dbReference type="Gene3D" id="3.40.50.300">
    <property type="entry name" value="P-loop containing nucleotide triphosphate hydrolases"/>
    <property type="match status" value="1"/>
</dbReference>
<dbReference type="InterPro" id="IPR039657">
    <property type="entry name" value="Dimethylallyltransferase"/>
</dbReference>
<keyword evidence="6 10" id="KW-0547">Nucleotide-binding</keyword>
<comment type="catalytic activity">
    <reaction evidence="9 10 11">
        <text>adenosine(37) in tRNA + dimethylallyl diphosphate = N(6)-dimethylallyladenosine(37) in tRNA + diphosphate</text>
        <dbReference type="Rhea" id="RHEA:26482"/>
        <dbReference type="Rhea" id="RHEA-COMP:10162"/>
        <dbReference type="Rhea" id="RHEA-COMP:10375"/>
        <dbReference type="ChEBI" id="CHEBI:33019"/>
        <dbReference type="ChEBI" id="CHEBI:57623"/>
        <dbReference type="ChEBI" id="CHEBI:74411"/>
        <dbReference type="ChEBI" id="CHEBI:74415"/>
        <dbReference type="EC" id="2.5.1.75"/>
    </reaction>
</comment>
<gene>
    <name evidence="10 14" type="primary">miaA</name>
    <name evidence="14" type="ORF">TTHT_0579</name>
</gene>
<evidence type="ECO:0000256" key="12">
    <source>
        <dbReference type="RuleBase" id="RU003784"/>
    </source>
</evidence>
<comment type="caution">
    <text evidence="10">Lacks conserved residue(s) required for the propagation of feature annotation.</text>
</comment>
<evidence type="ECO:0000256" key="6">
    <source>
        <dbReference type="ARBA" id="ARBA00022741"/>
    </source>
</evidence>
<evidence type="ECO:0000256" key="13">
    <source>
        <dbReference type="RuleBase" id="RU003785"/>
    </source>
</evidence>
<dbReference type="AlphaFoldDB" id="A0A7R6PEE0"/>
<dbReference type="GO" id="GO:0006400">
    <property type="term" value="P:tRNA modification"/>
    <property type="evidence" value="ECO:0007669"/>
    <property type="project" value="TreeGrafter"/>
</dbReference>
<dbReference type="Proteomes" id="UP000595564">
    <property type="component" value="Chromosome"/>
</dbReference>
<comment type="cofactor">
    <cofactor evidence="1 10">
        <name>Mg(2+)</name>
        <dbReference type="ChEBI" id="CHEBI:18420"/>
    </cofactor>
</comment>
<evidence type="ECO:0000256" key="9">
    <source>
        <dbReference type="ARBA" id="ARBA00049563"/>
    </source>
</evidence>
<evidence type="ECO:0000256" key="2">
    <source>
        <dbReference type="ARBA" id="ARBA00003213"/>
    </source>
</evidence>
<comment type="similarity">
    <text evidence="3 10 13">Belongs to the IPP transferase family.</text>
</comment>
<organism evidence="14 15">
    <name type="scientific">Thermotomaculum hydrothermale</name>
    <dbReference type="NCBI Taxonomy" id="981385"/>
    <lineage>
        <taxon>Bacteria</taxon>
        <taxon>Pseudomonadati</taxon>
        <taxon>Acidobacteriota</taxon>
        <taxon>Holophagae</taxon>
        <taxon>Thermotomaculales</taxon>
        <taxon>Thermotomaculaceae</taxon>
        <taxon>Thermotomaculum</taxon>
    </lineage>
</organism>